<dbReference type="OrthoDB" id="86092at2157"/>
<keyword evidence="2" id="KW-1185">Reference proteome</keyword>
<protein>
    <submittedName>
        <fullName evidence="1">Serine/threonine protein kinase</fullName>
    </submittedName>
</protein>
<name>A0A6A9QS05_SULME</name>
<accession>A0A6A9QS05</accession>
<dbReference type="RefSeq" id="WP_054838890.1">
    <property type="nucleotide sequence ID" value="NZ_BBBY01000023.1"/>
</dbReference>
<keyword evidence="1" id="KW-0418">Kinase</keyword>
<dbReference type="Proteomes" id="UP000470772">
    <property type="component" value="Unassembled WGS sequence"/>
</dbReference>
<evidence type="ECO:0000313" key="2">
    <source>
        <dbReference type="Proteomes" id="UP000470772"/>
    </source>
</evidence>
<organism evidence="1 2">
    <name type="scientific">Sulfuracidifex metallicus DSM 6482 = JCM 9184</name>
    <dbReference type="NCBI Taxonomy" id="523847"/>
    <lineage>
        <taxon>Archaea</taxon>
        <taxon>Thermoproteota</taxon>
        <taxon>Thermoprotei</taxon>
        <taxon>Sulfolobales</taxon>
        <taxon>Sulfolobaceae</taxon>
        <taxon>Sulfuracidifex</taxon>
    </lineage>
</organism>
<keyword evidence="1" id="KW-0808">Transferase</keyword>
<dbReference type="AlphaFoldDB" id="A0A6A9QS05"/>
<dbReference type="EMBL" id="WGGD01000005">
    <property type="protein sequence ID" value="MUN29971.1"/>
    <property type="molecule type" value="Genomic_DNA"/>
</dbReference>
<sequence length="220" mass="25280">MDEGKGKRGSGVFHEENSSLVEVKHFIYPKYCKSIEDELLNAGIKELLSEGKVKINDVMVIGKGKSGIVAMMDNERVVKIRRTDSPKPSMEQECSYQRNAFPVSPKVFSCGKNFIVMQRINGYMFPRKPSVEEVKLALIAARNLELLHVQHKEIARPWKNVMIDKDRAFILDYDSATFKPSPNNVSKILSSFKETRELSIKYSKREIDFNKLLELINLYF</sequence>
<comment type="caution">
    <text evidence="1">The sequence shown here is derived from an EMBL/GenBank/DDBJ whole genome shotgun (WGS) entry which is preliminary data.</text>
</comment>
<keyword evidence="1" id="KW-0723">Serine/threonine-protein kinase</keyword>
<gene>
    <name evidence="1" type="ORF">GC250_11130</name>
</gene>
<proteinExistence type="predicted"/>
<reference evidence="1 2" key="1">
    <citation type="submission" date="2019-10" db="EMBL/GenBank/DDBJ databases">
        <title>Sequencing and Assembly of Multiple Reported Metal-Biooxidizing Members of the Extremely Thermoacidophilic Archaeal Family Sulfolobaceae.</title>
        <authorList>
            <person name="Counts J.A."/>
            <person name="Kelly R.M."/>
        </authorList>
    </citation>
    <scope>NUCLEOTIDE SEQUENCE [LARGE SCALE GENOMIC DNA]</scope>
    <source>
        <strain evidence="1 2">DSM 6482</strain>
    </source>
</reference>
<dbReference type="GO" id="GO:0004674">
    <property type="term" value="F:protein serine/threonine kinase activity"/>
    <property type="evidence" value="ECO:0007669"/>
    <property type="project" value="UniProtKB-KW"/>
</dbReference>
<evidence type="ECO:0000313" key="1">
    <source>
        <dbReference type="EMBL" id="MUN29971.1"/>
    </source>
</evidence>